<evidence type="ECO:0000259" key="13">
    <source>
        <dbReference type="Pfam" id="PF11626"/>
    </source>
</evidence>
<evidence type="ECO:0000259" key="12">
    <source>
        <dbReference type="Pfam" id="PF08914"/>
    </source>
</evidence>
<dbReference type="PANTHER" id="PTHR16466:SF6">
    <property type="entry name" value="TELOMERIC REPEAT-BINDING FACTOR 2-INTERACTING PROTEIN 1"/>
    <property type="match status" value="1"/>
</dbReference>
<dbReference type="GO" id="GO:0042162">
    <property type="term" value="F:telomeric DNA binding"/>
    <property type="evidence" value="ECO:0007669"/>
    <property type="project" value="TreeGrafter"/>
</dbReference>
<name>A0A1S3KBV6_LINAN</name>
<proteinExistence type="inferred from homology"/>
<evidence type="ECO:0000313" key="15">
    <source>
        <dbReference type="Proteomes" id="UP000085678"/>
    </source>
</evidence>
<dbReference type="PANTHER" id="PTHR16466">
    <property type="entry name" value="TELOMERE REPEAT-BINDING FACTOR 2-INTERACTING PROTEIN 1"/>
    <property type="match status" value="1"/>
</dbReference>
<evidence type="ECO:0000256" key="4">
    <source>
        <dbReference type="ARBA" id="ARBA00022895"/>
    </source>
</evidence>
<dbReference type="GO" id="GO:0006355">
    <property type="term" value="P:regulation of DNA-templated transcription"/>
    <property type="evidence" value="ECO:0007669"/>
    <property type="project" value="UniProtKB-UniRule"/>
</dbReference>
<evidence type="ECO:0000256" key="10">
    <source>
        <dbReference type="RuleBase" id="RU367107"/>
    </source>
</evidence>
<keyword evidence="7 10" id="KW-0804">Transcription</keyword>
<dbReference type="InterPro" id="IPR021661">
    <property type="entry name" value="Rap1_C"/>
</dbReference>
<feature type="compositionally biased region" description="Polar residues" evidence="11">
    <location>
        <begin position="400"/>
        <end position="415"/>
    </location>
</feature>
<evidence type="ECO:0000256" key="1">
    <source>
        <dbReference type="ARBA" id="ARBA00010467"/>
    </source>
</evidence>
<dbReference type="GO" id="GO:0070187">
    <property type="term" value="C:shelterin complex"/>
    <property type="evidence" value="ECO:0007669"/>
    <property type="project" value="TreeGrafter"/>
</dbReference>
<dbReference type="GO" id="GO:0031848">
    <property type="term" value="P:protection from non-homologous end joining at telomere"/>
    <property type="evidence" value="ECO:0007669"/>
    <property type="project" value="TreeGrafter"/>
</dbReference>
<dbReference type="InterPro" id="IPR009057">
    <property type="entry name" value="Homeodomain-like_sf"/>
</dbReference>
<dbReference type="GO" id="GO:0010833">
    <property type="term" value="P:telomere maintenance via telomere lengthening"/>
    <property type="evidence" value="ECO:0007669"/>
    <property type="project" value="UniProtKB-UniRule"/>
</dbReference>
<dbReference type="InterPro" id="IPR001357">
    <property type="entry name" value="BRCT_dom"/>
</dbReference>
<feature type="domain" description="TERF2-interacting telomeric protein 1 Myb" evidence="12">
    <location>
        <begin position="135"/>
        <end position="185"/>
    </location>
</feature>
<organism evidence="15 16">
    <name type="scientific">Lingula anatina</name>
    <name type="common">Brachiopod</name>
    <name type="synonym">Lingula unguis</name>
    <dbReference type="NCBI Taxonomy" id="7574"/>
    <lineage>
        <taxon>Eukaryota</taxon>
        <taxon>Metazoa</taxon>
        <taxon>Spiralia</taxon>
        <taxon>Lophotrochozoa</taxon>
        <taxon>Brachiopoda</taxon>
        <taxon>Linguliformea</taxon>
        <taxon>Lingulata</taxon>
        <taxon>Lingulida</taxon>
        <taxon>Linguloidea</taxon>
        <taxon>Lingulidae</taxon>
        <taxon>Lingula</taxon>
    </lineage>
</organism>
<keyword evidence="15" id="KW-1185">Reference proteome</keyword>
<dbReference type="InterPro" id="IPR015010">
    <property type="entry name" value="TERF2IP_Myb"/>
</dbReference>
<evidence type="ECO:0000256" key="9">
    <source>
        <dbReference type="ARBA" id="ARBA00032471"/>
    </source>
</evidence>
<dbReference type="Gene3D" id="1.10.10.2170">
    <property type="match status" value="1"/>
</dbReference>
<comment type="subcellular location">
    <subcellularLocation>
        <location evidence="10">Nucleus</location>
    </subcellularLocation>
    <subcellularLocation>
        <location evidence="10">Chromosome</location>
        <location evidence="10">Telomere</location>
    </subcellularLocation>
</comment>
<dbReference type="AlphaFoldDB" id="A0A1S3KBV6"/>
<feature type="region of interest" description="Disordered" evidence="11">
    <location>
        <begin position="227"/>
        <end position="264"/>
    </location>
</feature>
<evidence type="ECO:0000256" key="2">
    <source>
        <dbReference type="ARBA" id="ARBA00017805"/>
    </source>
</evidence>
<feature type="compositionally biased region" description="Polar residues" evidence="11">
    <location>
        <begin position="324"/>
        <end position="334"/>
    </location>
</feature>
<dbReference type="Gene3D" id="1.10.10.60">
    <property type="entry name" value="Homeodomain-like"/>
    <property type="match status" value="1"/>
</dbReference>
<evidence type="ECO:0000256" key="3">
    <source>
        <dbReference type="ARBA" id="ARBA00022454"/>
    </source>
</evidence>
<dbReference type="KEGG" id="lak:106180327"/>
<feature type="region of interest" description="Disordered" evidence="11">
    <location>
        <begin position="370"/>
        <end position="415"/>
    </location>
</feature>
<feature type="compositionally biased region" description="Polar residues" evidence="11">
    <location>
        <begin position="242"/>
        <end position="260"/>
    </location>
</feature>
<dbReference type="Pfam" id="PF11626">
    <property type="entry name" value="Rap1_C"/>
    <property type="match status" value="1"/>
</dbReference>
<comment type="function">
    <text evidence="10">Acts both as a regulator of telomere function and as a transcription regulator. Involved in the regulation of telomere length and protection as a component of the shelterin complex (telosome). Does not bind DNA directly: recruited to telomeric double-stranded 5'-TTAGGG-3' repeats via its interaction with terf2. Independently of its function in telomeres, also acts as a transcription regulator: recruited to extratelomeric 5'-TTAGGG-3' sites via its association with terf2 or other factors, and regulates gene expression.</text>
</comment>
<reference evidence="16" key="1">
    <citation type="submission" date="2025-08" db="UniProtKB">
        <authorList>
            <consortium name="RefSeq"/>
        </authorList>
    </citation>
    <scope>IDENTIFICATION</scope>
    <source>
        <tissue evidence="16">Gonads</tissue>
    </source>
</reference>
<dbReference type="STRING" id="7574.A0A1S3KBV6"/>
<feature type="domain" description="TRF2-interacting telomeric protein/Rap1 C-terminal" evidence="13">
    <location>
        <begin position="426"/>
        <end position="502"/>
    </location>
</feature>
<evidence type="ECO:0000313" key="16">
    <source>
        <dbReference type="RefSeq" id="XP_013419741.1"/>
    </source>
</evidence>
<dbReference type="Proteomes" id="UP000085678">
    <property type="component" value="Unplaced"/>
</dbReference>
<gene>
    <name evidence="16" type="primary">LOC106180327</name>
</gene>
<feature type="domain" description="BRCT" evidence="14">
    <location>
        <begin position="10"/>
        <end position="88"/>
    </location>
</feature>
<evidence type="ECO:0000256" key="6">
    <source>
        <dbReference type="ARBA" id="ARBA00023159"/>
    </source>
</evidence>
<keyword evidence="4 10" id="KW-0779">Telomere</keyword>
<keyword evidence="6 10" id="KW-0010">Activator</keyword>
<dbReference type="InterPro" id="IPR038104">
    <property type="entry name" value="Rap1_C_sf"/>
</dbReference>
<comment type="similarity">
    <text evidence="1 10">Belongs to the RAP1 family.</text>
</comment>
<feature type="compositionally biased region" description="Basic and acidic residues" evidence="11">
    <location>
        <begin position="299"/>
        <end position="323"/>
    </location>
</feature>
<evidence type="ECO:0000256" key="5">
    <source>
        <dbReference type="ARBA" id="ARBA00023015"/>
    </source>
</evidence>
<evidence type="ECO:0000256" key="7">
    <source>
        <dbReference type="ARBA" id="ARBA00023163"/>
    </source>
</evidence>
<keyword evidence="5 10" id="KW-0805">Transcription regulation</keyword>
<feature type="region of interest" description="Disordered" evidence="11">
    <location>
        <begin position="278"/>
        <end position="334"/>
    </location>
</feature>
<dbReference type="RefSeq" id="XP_013419741.1">
    <property type="nucleotide sequence ID" value="XM_013564287.1"/>
</dbReference>
<accession>A0A1S3KBV6</accession>
<dbReference type="InParanoid" id="A0A1S3KBV6"/>
<keyword evidence="3 10" id="KW-0158">Chromosome</keyword>
<sequence length="505" mass="56848">MAVYSHCETLFTNPDGTPMHFYMRPCDERAILRPVVEHGGGILSGKQGNDSIKLAEPGSVVKSDDYYLANFITDCVEKNTLMDIEKYRLKPCDVAGENMIVMSTEAVDDTDLEPAEHIIRLTAKDRRGRKKYMLSEEVNIIKHIVENRLYLDVGGNRVWKDMEKLEITSHSWQSMKHHYKMHILPNIKSFNIPSHWPSLLTTASAGKEEEGSKAAMARYLAPVTFSTPKQNQGNCESEDDIVNSSDLDQNEGKSTVQDTENLPEIDDFDKELLEIAETQHQKGNSPRKHAVMKSQIRTRSIDAEKGKKLDSPGKPIERAKKSSTETLITENTNQKGHYLRSSTVIPVAGDSEAEVIGEDVADQDMVETAGAEVDISPDPTHSGRDKRGGSSRDKNRKRNGSQVENSETQTPPSEQQLWEDAIQALMKRYHLERDEVITLLYINSGSVGDTIHYIEEGTDLQGRPAWTEEDDQTLLSANTKDMRKLRQKFGSDGVNRRALFLEKMQ</sequence>
<evidence type="ECO:0000259" key="14">
    <source>
        <dbReference type="Pfam" id="PF16589"/>
    </source>
</evidence>
<dbReference type="SUPFAM" id="SSF46689">
    <property type="entry name" value="Homeodomain-like"/>
    <property type="match status" value="1"/>
</dbReference>
<dbReference type="InterPro" id="IPR039595">
    <property type="entry name" value="TE2IP/Rap1"/>
</dbReference>
<comment type="subunit">
    <text evidence="10">Homodimer.</text>
</comment>
<dbReference type="OrthoDB" id="435460at2759"/>
<dbReference type="Pfam" id="PF08914">
    <property type="entry name" value="Myb_Rap1"/>
    <property type="match status" value="1"/>
</dbReference>
<keyword evidence="8 10" id="KW-0539">Nucleus</keyword>
<evidence type="ECO:0000256" key="11">
    <source>
        <dbReference type="SAM" id="MobiDB-lite"/>
    </source>
</evidence>
<feature type="compositionally biased region" description="Basic and acidic residues" evidence="11">
    <location>
        <begin position="381"/>
        <end position="393"/>
    </location>
</feature>
<dbReference type="Pfam" id="PF16589">
    <property type="entry name" value="BRCT_2"/>
    <property type="match status" value="1"/>
</dbReference>
<protein>
    <recommendedName>
        <fullName evidence="2 10">Telomeric repeat-binding factor 2-interacting protein 1</fullName>
        <shortName evidence="10">TERF2-interacting telomeric protein 1</shortName>
    </recommendedName>
    <alternativeName>
        <fullName evidence="9 10">Repressor/activator protein 1 homolog</fullName>
    </alternativeName>
</protein>
<evidence type="ECO:0000256" key="8">
    <source>
        <dbReference type="ARBA" id="ARBA00023242"/>
    </source>
</evidence>
<dbReference type="GeneID" id="106180327"/>